<dbReference type="AlphaFoldDB" id="A0A7W7NPM6"/>
<evidence type="ECO:0000313" key="1">
    <source>
        <dbReference type="EMBL" id="MBB4836988.1"/>
    </source>
</evidence>
<keyword evidence="2" id="KW-1185">Reference proteome</keyword>
<comment type="caution">
    <text evidence="1">The sequence shown here is derived from an EMBL/GenBank/DDBJ whole genome shotgun (WGS) entry which is preliminary data.</text>
</comment>
<dbReference type="Proteomes" id="UP000575241">
    <property type="component" value="Unassembled WGS sequence"/>
</dbReference>
<dbReference type="EMBL" id="JACHLN010000001">
    <property type="protein sequence ID" value="MBB4836988.1"/>
    <property type="molecule type" value="Genomic_DNA"/>
</dbReference>
<organism evidence="1 2">
    <name type="scientific">Sphingomonas kyeonggiensis</name>
    <dbReference type="NCBI Taxonomy" id="1268553"/>
    <lineage>
        <taxon>Bacteria</taxon>
        <taxon>Pseudomonadati</taxon>
        <taxon>Pseudomonadota</taxon>
        <taxon>Alphaproteobacteria</taxon>
        <taxon>Sphingomonadales</taxon>
        <taxon>Sphingomonadaceae</taxon>
        <taxon>Sphingomonas</taxon>
    </lineage>
</organism>
<protein>
    <submittedName>
        <fullName evidence="1">Uncharacterized protein</fullName>
    </submittedName>
</protein>
<dbReference type="RefSeq" id="WP_184160808.1">
    <property type="nucleotide sequence ID" value="NZ_JACHLN010000001.1"/>
</dbReference>
<evidence type="ECO:0000313" key="2">
    <source>
        <dbReference type="Proteomes" id="UP000575241"/>
    </source>
</evidence>
<reference evidence="1 2" key="1">
    <citation type="submission" date="2020-08" db="EMBL/GenBank/DDBJ databases">
        <title>Functional genomics of gut bacteria from endangered species of beetles.</title>
        <authorList>
            <person name="Carlos-Shanley C."/>
        </authorList>
    </citation>
    <scope>NUCLEOTIDE SEQUENCE [LARGE SCALE GENOMIC DNA]</scope>
    <source>
        <strain evidence="1 2">S00224</strain>
    </source>
</reference>
<proteinExistence type="predicted"/>
<gene>
    <name evidence="1" type="ORF">HNP52_000039</name>
</gene>
<sequence length="63" mass="6881">MKQIGGDGSTLFSLTSVEWEKLREEIENHRIKPPVSMHPEGPAGGLARFHSLDDAKLALLAVV</sequence>
<accession>A0A7W7NPM6</accession>
<name>A0A7W7NPM6_9SPHN</name>